<protein>
    <submittedName>
        <fullName evidence="1">Uncharacterized protein</fullName>
    </submittedName>
</protein>
<name>A0A4Y2X0P4_ARAVE</name>
<accession>A0A4Y2X0P4</accession>
<proteinExistence type="predicted"/>
<keyword evidence="2" id="KW-1185">Reference proteome</keyword>
<evidence type="ECO:0000313" key="2">
    <source>
        <dbReference type="Proteomes" id="UP000499080"/>
    </source>
</evidence>
<gene>
    <name evidence="1" type="ORF">AVEN_11554_1</name>
</gene>
<dbReference type="EMBL" id="BGPR01069461">
    <property type="protein sequence ID" value="GBO43103.1"/>
    <property type="molecule type" value="Genomic_DNA"/>
</dbReference>
<organism evidence="1 2">
    <name type="scientific">Araneus ventricosus</name>
    <name type="common">Orbweaver spider</name>
    <name type="synonym">Epeira ventricosa</name>
    <dbReference type="NCBI Taxonomy" id="182803"/>
    <lineage>
        <taxon>Eukaryota</taxon>
        <taxon>Metazoa</taxon>
        <taxon>Ecdysozoa</taxon>
        <taxon>Arthropoda</taxon>
        <taxon>Chelicerata</taxon>
        <taxon>Arachnida</taxon>
        <taxon>Araneae</taxon>
        <taxon>Araneomorphae</taxon>
        <taxon>Entelegynae</taxon>
        <taxon>Araneoidea</taxon>
        <taxon>Araneidae</taxon>
        <taxon>Araneus</taxon>
    </lineage>
</organism>
<sequence>MTRTTPRLASPLQTSAPCRRGDVATAYDLAYSGPHARRIFSEIGFRAWSPSAPRAEALPLGYRALRFLLQQQKELMLIGLQVDVDLPLFVTSFNCVVSPRELS</sequence>
<dbReference type="AlphaFoldDB" id="A0A4Y2X0P4"/>
<dbReference type="Proteomes" id="UP000499080">
    <property type="component" value="Unassembled WGS sequence"/>
</dbReference>
<comment type="caution">
    <text evidence="1">The sequence shown here is derived from an EMBL/GenBank/DDBJ whole genome shotgun (WGS) entry which is preliminary data.</text>
</comment>
<reference evidence="1 2" key="1">
    <citation type="journal article" date="2019" name="Sci. Rep.">
        <title>Orb-weaving spider Araneus ventricosus genome elucidates the spidroin gene catalogue.</title>
        <authorList>
            <person name="Kono N."/>
            <person name="Nakamura H."/>
            <person name="Ohtoshi R."/>
            <person name="Moran D.A.P."/>
            <person name="Shinohara A."/>
            <person name="Yoshida Y."/>
            <person name="Fujiwara M."/>
            <person name="Mori M."/>
            <person name="Tomita M."/>
            <person name="Arakawa K."/>
        </authorList>
    </citation>
    <scope>NUCLEOTIDE SEQUENCE [LARGE SCALE GENOMIC DNA]</scope>
</reference>
<evidence type="ECO:0000313" key="1">
    <source>
        <dbReference type="EMBL" id="GBO43103.1"/>
    </source>
</evidence>